<keyword evidence="5 9" id="KW-0067">ATP-binding</keyword>
<dbReference type="RefSeq" id="WP_090219818.1">
    <property type="nucleotide sequence ID" value="NZ_CANMPF010000008.1"/>
</dbReference>
<reference evidence="9 10" key="1">
    <citation type="submission" date="2016-10" db="EMBL/GenBank/DDBJ databases">
        <authorList>
            <person name="de Groot N.N."/>
        </authorList>
    </citation>
    <scope>NUCLEOTIDE SEQUENCE [LARGE SCALE GENOMIC DNA]</scope>
    <source>
        <strain evidence="9 10">U95</strain>
    </source>
</reference>
<evidence type="ECO:0000256" key="1">
    <source>
        <dbReference type="ARBA" id="ARBA00022448"/>
    </source>
</evidence>
<dbReference type="STRING" id="1156985.SAMN04488118_108179"/>
<sequence length="229" mass="24587">MLRLDQIKVVQGDFEIRANLAFGAQITALLGPSGAGKSTILNVIAGFSDPVSGAIFWQDRDISHARPAARPVGIVFQDNNLFPHLSIQENLALALTRGRPDAAQRKQISGALERVGLSGFERRKPAEMSGGQQSRAALARVLLQARPLMLLDEPFAALGPALKKRMLDLVAELCRETGMHAIMVSHDPADALRIADEAVVVAEGTVTMPVAVARLMDNPPAALQRYLGD</sequence>
<dbReference type="SMART" id="SM00382">
    <property type="entry name" value="AAA"/>
    <property type="match status" value="1"/>
</dbReference>
<dbReference type="Pfam" id="PF00005">
    <property type="entry name" value="ABC_tran"/>
    <property type="match status" value="1"/>
</dbReference>
<dbReference type="InterPro" id="IPR027417">
    <property type="entry name" value="P-loop_NTPase"/>
</dbReference>
<keyword evidence="6" id="KW-1278">Translocase</keyword>
<dbReference type="Proteomes" id="UP000198767">
    <property type="component" value="Unassembled WGS sequence"/>
</dbReference>
<dbReference type="PANTHER" id="PTHR42781:SF1">
    <property type="entry name" value="THIAMINE IMPORT ATP-BINDING PROTEIN THIQ"/>
    <property type="match status" value="1"/>
</dbReference>
<keyword evidence="2" id="KW-1003">Cell membrane</keyword>
<evidence type="ECO:0000313" key="9">
    <source>
        <dbReference type="EMBL" id="SCZ69027.1"/>
    </source>
</evidence>
<evidence type="ECO:0000256" key="2">
    <source>
        <dbReference type="ARBA" id="ARBA00022475"/>
    </source>
</evidence>
<evidence type="ECO:0000259" key="8">
    <source>
        <dbReference type="PROSITE" id="PS50893"/>
    </source>
</evidence>
<dbReference type="InterPro" id="IPR017871">
    <property type="entry name" value="ABC_transporter-like_CS"/>
</dbReference>
<evidence type="ECO:0000256" key="5">
    <source>
        <dbReference type="ARBA" id="ARBA00022840"/>
    </source>
</evidence>
<keyword evidence="10" id="KW-1185">Reference proteome</keyword>
<dbReference type="SUPFAM" id="SSF52540">
    <property type="entry name" value="P-loop containing nucleoside triphosphate hydrolases"/>
    <property type="match status" value="1"/>
</dbReference>
<dbReference type="AlphaFoldDB" id="A0A1G5R4S1"/>
<evidence type="ECO:0000256" key="7">
    <source>
        <dbReference type="ARBA" id="ARBA00023136"/>
    </source>
</evidence>
<dbReference type="GO" id="GO:0016887">
    <property type="term" value="F:ATP hydrolysis activity"/>
    <property type="evidence" value="ECO:0007669"/>
    <property type="project" value="InterPro"/>
</dbReference>
<proteinExistence type="predicted"/>
<evidence type="ECO:0000313" key="10">
    <source>
        <dbReference type="Proteomes" id="UP000198767"/>
    </source>
</evidence>
<feature type="domain" description="ABC transporter" evidence="8">
    <location>
        <begin position="2"/>
        <end position="228"/>
    </location>
</feature>
<dbReference type="PANTHER" id="PTHR42781">
    <property type="entry name" value="SPERMIDINE/PUTRESCINE IMPORT ATP-BINDING PROTEIN POTA"/>
    <property type="match status" value="1"/>
</dbReference>
<evidence type="ECO:0000256" key="6">
    <source>
        <dbReference type="ARBA" id="ARBA00022967"/>
    </source>
</evidence>
<accession>A0A1G5R4S1</accession>
<dbReference type="OrthoDB" id="9802264at2"/>
<dbReference type="Gene3D" id="3.40.50.300">
    <property type="entry name" value="P-loop containing nucleotide triphosphate hydrolases"/>
    <property type="match status" value="1"/>
</dbReference>
<dbReference type="PROSITE" id="PS00211">
    <property type="entry name" value="ABC_TRANSPORTER_1"/>
    <property type="match status" value="1"/>
</dbReference>
<evidence type="ECO:0000256" key="3">
    <source>
        <dbReference type="ARBA" id="ARBA00022519"/>
    </source>
</evidence>
<protein>
    <submittedName>
        <fullName evidence="9">Thiamine transport system ATP-binding protein</fullName>
    </submittedName>
</protein>
<organism evidence="9 10">
    <name type="scientific">Epibacterium ulvae</name>
    <dbReference type="NCBI Taxonomy" id="1156985"/>
    <lineage>
        <taxon>Bacteria</taxon>
        <taxon>Pseudomonadati</taxon>
        <taxon>Pseudomonadota</taxon>
        <taxon>Alphaproteobacteria</taxon>
        <taxon>Rhodobacterales</taxon>
        <taxon>Roseobacteraceae</taxon>
        <taxon>Epibacterium</taxon>
    </lineage>
</organism>
<keyword evidence="3" id="KW-0997">Cell inner membrane</keyword>
<keyword evidence="1" id="KW-0813">Transport</keyword>
<name>A0A1G5R4S1_9RHOB</name>
<evidence type="ECO:0000256" key="4">
    <source>
        <dbReference type="ARBA" id="ARBA00022741"/>
    </source>
</evidence>
<dbReference type="InterPro" id="IPR003439">
    <property type="entry name" value="ABC_transporter-like_ATP-bd"/>
</dbReference>
<dbReference type="InterPro" id="IPR003593">
    <property type="entry name" value="AAA+_ATPase"/>
</dbReference>
<keyword evidence="7" id="KW-0472">Membrane</keyword>
<gene>
    <name evidence="9" type="ORF">SAMN04488118_108179</name>
</gene>
<dbReference type="InterPro" id="IPR050093">
    <property type="entry name" value="ABC_SmlMolc_Importer"/>
</dbReference>
<dbReference type="EMBL" id="FMWG01000008">
    <property type="protein sequence ID" value="SCZ69027.1"/>
    <property type="molecule type" value="Genomic_DNA"/>
</dbReference>
<dbReference type="PROSITE" id="PS50893">
    <property type="entry name" value="ABC_TRANSPORTER_2"/>
    <property type="match status" value="1"/>
</dbReference>
<dbReference type="GO" id="GO:0005524">
    <property type="term" value="F:ATP binding"/>
    <property type="evidence" value="ECO:0007669"/>
    <property type="project" value="UniProtKB-KW"/>
</dbReference>
<keyword evidence="4" id="KW-0547">Nucleotide-binding</keyword>